<dbReference type="GO" id="GO:0019842">
    <property type="term" value="F:vitamin binding"/>
    <property type="evidence" value="ECO:0007669"/>
    <property type="project" value="TreeGrafter"/>
</dbReference>
<dbReference type="InterPro" id="IPR011051">
    <property type="entry name" value="RmlC_Cupin_sf"/>
</dbReference>
<sequence length="181" mass="20789">SHGDMIKQYAHCIADNLKSYNISNVAVYFDIWRSLNYRFQQRMVDPHVDILTAEWHPLKHPTWLMPLMVDLSDWRTRLDQIQTSLHNQTATGVVFVADFPGMFLENYVHPDFGNTTITVLAGEIIVEFGDGKENVTLGPNQLVQVAANSLHHVHTVSNKPSCYMYTFVNTTQTSFIKRYTQ</sequence>
<dbReference type="EMBL" id="HACG01014330">
    <property type="protein sequence ID" value="CEK61195.1"/>
    <property type="molecule type" value="Transcribed_RNA"/>
</dbReference>
<reference evidence="2" key="1">
    <citation type="submission" date="2014-12" db="EMBL/GenBank/DDBJ databases">
        <title>Insight into the proteome of Arion vulgaris.</title>
        <authorList>
            <person name="Aradska J."/>
            <person name="Bulat T."/>
            <person name="Smidak R."/>
            <person name="Sarate P."/>
            <person name="Gangsoo J."/>
            <person name="Sialana F."/>
            <person name="Bilban M."/>
            <person name="Lubec G."/>
        </authorList>
    </citation>
    <scope>NUCLEOTIDE SEQUENCE</scope>
    <source>
        <tissue evidence="2">Skin</tissue>
    </source>
</reference>
<accession>A0A0B6Z0B4</accession>
<evidence type="ECO:0000313" key="2">
    <source>
        <dbReference type="EMBL" id="CEK61195.1"/>
    </source>
</evidence>
<dbReference type="InterPro" id="IPR014710">
    <property type="entry name" value="RmlC-like_jellyroll"/>
</dbReference>
<dbReference type="Gene3D" id="2.60.120.10">
    <property type="entry name" value="Jelly Rolls"/>
    <property type="match status" value="1"/>
</dbReference>
<feature type="non-terminal residue" evidence="2">
    <location>
        <position position="1"/>
    </location>
</feature>
<feature type="non-terminal residue" evidence="2">
    <location>
        <position position="181"/>
    </location>
</feature>
<proteinExistence type="predicted"/>
<dbReference type="PANTHER" id="PTHR12639">
    <property type="entry name" value="VITAMIN K-DEPENDENT GAMMA-CARBOXYLASE"/>
    <property type="match status" value="1"/>
</dbReference>
<dbReference type="AlphaFoldDB" id="A0A0B6Z0B4"/>
<dbReference type="InterPro" id="IPR053935">
    <property type="entry name" value="VKGC_lumenal_dom"/>
</dbReference>
<organism evidence="2">
    <name type="scientific">Arion vulgaris</name>
    <dbReference type="NCBI Taxonomy" id="1028688"/>
    <lineage>
        <taxon>Eukaryota</taxon>
        <taxon>Metazoa</taxon>
        <taxon>Spiralia</taxon>
        <taxon>Lophotrochozoa</taxon>
        <taxon>Mollusca</taxon>
        <taxon>Gastropoda</taxon>
        <taxon>Heterobranchia</taxon>
        <taxon>Euthyneura</taxon>
        <taxon>Panpulmonata</taxon>
        <taxon>Eupulmonata</taxon>
        <taxon>Stylommatophora</taxon>
        <taxon>Helicina</taxon>
        <taxon>Arionoidea</taxon>
        <taxon>Arionidae</taxon>
        <taxon>Arion</taxon>
    </lineage>
</organism>
<dbReference type="GO" id="GO:0008488">
    <property type="term" value="F:gamma-glutamyl carboxylase activity"/>
    <property type="evidence" value="ECO:0007669"/>
    <property type="project" value="InterPro"/>
</dbReference>
<dbReference type="Pfam" id="PF22777">
    <property type="entry name" value="VKGC_lumenal_dom"/>
    <property type="match status" value="1"/>
</dbReference>
<dbReference type="SUPFAM" id="SSF51182">
    <property type="entry name" value="RmlC-like cupins"/>
    <property type="match status" value="1"/>
</dbReference>
<protein>
    <recommendedName>
        <fullName evidence="1">Vitamin K-dependent gamma-carboxylase lumenal domain-containing protein</fullName>
    </recommendedName>
</protein>
<feature type="domain" description="Vitamin K-dependent gamma-carboxylase lumenal" evidence="1">
    <location>
        <begin position="2"/>
        <end position="67"/>
    </location>
</feature>
<gene>
    <name evidence="2" type="primary">ORF41577</name>
</gene>
<dbReference type="InterPro" id="IPR007782">
    <property type="entry name" value="VKG_COase"/>
</dbReference>
<evidence type="ECO:0000259" key="1">
    <source>
        <dbReference type="Pfam" id="PF22777"/>
    </source>
</evidence>
<name>A0A0B6Z0B4_9EUPU</name>
<dbReference type="PANTHER" id="PTHR12639:SF6">
    <property type="entry name" value="VITAMIN K-DEPENDENT GAMMA-CARBOXYLASE"/>
    <property type="match status" value="1"/>
</dbReference>